<dbReference type="AlphaFoldDB" id="A0A0L0F6U0"/>
<sequence>MTDSSNDHNAHERTRADHVDQCGVWLTSLMGLAKALAHIQPPTTTRGDIPTYTEGLSLKGQVSGPITDILDAAALCLASVVLFGTSKQIRRALGRTVAIVCANAPLCSPDNEAQRDAMGGLLWAFCLTLSQNVNVRDVLPTVAALTHNWLRRTLGQDTDMSDEINNAMSGGAADTNYVALACACLK</sequence>
<dbReference type="Proteomes" id="UP000054560">
    <property type="component" value="Unassembled WGS sequence"/>
</dbReference>
<dbReference type="GeneID" id="25915511"/>
<evidence type="ECO:0000313" key="2">
    <source>
        <dbReference type="Proteomes" id="UP000054560"/>
    </source>
</evidence>
<organism evidence="1 2">
    <name type="scientific">Sphaeroforma arctica JP610</name>
    <dbReference type="NCBI Taxonomy" id="667725"/>
    <lineage>
        <taxon>Eukaryota</taxon>
        <taxon>Ichthyosporea</taxon>
        <taxon>Ichthyophonida</taxon>
        <taxon>Sphaeroforma</taxon>
    </lineage>
</organism>
<name>A0A0L0F6U0_9EUKA</name>
<evidence type="ECO:0000313" key="1">
    <source>
        <dbReference type="EMBL" id="KNC72435.1"/>
    </source>
</evidence>
<feature type="non-terminal residue" evidence="1">
    <location>
        <position position="186"/>
    </location>
</feature>
<gene>
    <name evidence="1" type="ORF">SARC_15007</name>
</gene>
<proteinExistence type="predicted"/>
<accession>A0A0L0F6U0</accession>
<protein>
    <submittedName>
        <fullName evidence="1">Uncharacterized protein</fullName>
    </submittedName>
</protein>
<keyword evidence="2" id="KW-1185">Reference proteome</keyword>
<dbReference type="RefSeq" id="XP_014146337.1">
    <property type="nucleotide sequence ID" value="XM_014290862.1"/>
</dbReference>
<reference evidence="1 2" key="1">
    <citation type="submission" date="2011-02" db="EMBL/GenBank/DDBJ databases">
        <title>The Genome Sequence of Sphaeroforma arctica JP610.</title>
        <authorList>
            <consortium name="The Broad Institute Genome Sequencing Platform"/>
            <person name="Russ C."/>
            <person name="Cuomo C."/>
            <person name="Young S.K."/>
            <person name="Zeng Q."/>
            <person name="Gargeya S."/>
            <person name="Alvarado L."/>
            <person name="Berlin A."/>
            <person name="Chapman S.B."/>
            <person name="Chen Z."/>
            <person name="Freedman E."/>
            <person name="Gellesch M."/>
            <person name="Goldberg J."/>
            <person name="Griggs A."/>
            <person name="Gujja S."/>
            <person name="Heilman E."/>
            <person name="Heiman D."/>
            <person name="Howarth C."/>
            <person name="Mehta T."/>
            <person name="Neiman D."/>
            <person name="Pearson M."/>
            <person name="Roberts A."/>
            <person name="Saif S."/>
            <person name="Shea T."/>
            <person name="Shenoy N."/>
            <person name="Sisk P."/>
            <person name="Stolte C."/>
            <person name="Sykes S."/>
            <person name="White J."/>
            <person name="Yandava C."/>
            <person name="Burger G."/>
            <person name="Gray M.W."/>
            <person name="Holland P.W.H."/>
            <person name="King N."/>
            <person name="Lang F.B.F."/>
            <person name="Roger A.J."/>
            <person name="Ruiz-Trillo I."/>
            <person name="Haas B."/>
            <person name="Nusbaum C."/>
            <person name="Birren B."/>
        </authorList>
    </citation>
    <scope>NUCLEOTIDE SEQUENCE [LARGE SCALE GENOMIC DNA]</scope>
    <source>
        <strain evidence="1 2">JP610</strain>
    </source>
</reference>
<dbReference type="EMBL" id="KQ247053">
    <property type="protein sequence ID" value="KNC72435.1"/>
    <property type="molecule type" value="Genomic_DNA"/>
</dbReference>